<organism evidence="2">
    <name type="scientific">Streptomyces sp. NBC_00093</name>
    <dbReference type="NCBI Taxonomy" id="2975649"/>
    <lineage>
        <taxon>Bacteria</taxon>
        <taxon>Bacillati</taxon>
        <taxon>Actinomycetota</taxon>
        <taxon>Actinomycetes</taxon>
        <taxon>Kitasatosporales</taxon>
        <taxon>Streptomycetaceae</taxon>
        <taxon>Streptomyces</taxon>
    </lineage>
</organism>
<sequence>MSQRHRRDGRPDHPSPAHAKVLEHDTTRCLGRSPRGDTGQADALLWTAEQPGHPCHQACDALTHPDPPPPGGTPDRRLGVLSPLSPPLNRRTAARPAVRHTPTPVGGPAADRAPTAPSHRTNRRNS</sequence>
<accession>A0AAU1ZTZ8</accession>
<feature type="region of interest" description="Disordered" evidence="1">
    <location>
        <begin position="1"/>
        <end position="42"/>
    </location>
</feature>
<dbReference type="AlphaFoldDB" id="A0AAU1ZTZ8"/>
<reference evidence="2" key="1">
    <citation type="submission" date="2022-10" db="EMBL/GenBank/DDBJ databases">
        <title>The complete genomes of actinobacterial strains from the NBC collection.</title>
        <authorList>
            <person name="Joergensen T.S."/>
            <person name="Alvarez Arevalo M."/>
            <person name="Sterndorff E.B."/>
            <person name="Faurdal D."/>
            <person name="Vuksanovic O."/>
            <person name="Mourched A.-S."/>
            <person name="Charusanti P."/>
            <person name="Shaw S."/>
            <person name="Blin K."/>
            <person name="Weber T."/>
        </authorList>
    </citation>
    <scope>NUCLEOTIDE SEQUENCE</scope>
    <source>
        <strain evidence="2">NBC_00093</strain>
    </source>
</reference>
<protein>
    <submittedName>
        <fullName evidence="2">Uncharacterized protein</fullName>
    </submittedName>
</protein>
<proteinExistence type="predicted"/>
<evidence type="ECO:0000256" key="1">
    <source>
        <dbReference type="SAM" id="MobiDB-lite"/>
    </source>
</evidence>
<feature type="region of interest" description="Disordered" evidence="1">
    <location>
        <begin position="56"/>
        <end position="126"/>
    </location>
</feature>
<gene>
    <name evidence="2" type="ORF">OHA22_08720</name>
</gene>
<name>A0AAU1ZTZ8_9ACTN</name>
<evidence type="ECO:0000313" key="2">
    <source>
        <dbReference type="EMBL" id="WTT15597.1"/>
    </source>
</evidence>
<dbReference type="EMBL" id="CP108222">
    <property type="protein sequence ID" value="WTT15597.1"/>
    <property type="molecule type" value="Genomic_DNA"/>
</dbReference>
<feature type="compositionally biased region" description="Basic and acidic residues" evidence="1">
    <location>
        <begin position="9"/>
        <end position="27"/>
    </location>
</feature>